<proteinExistence type="predicted"/>
<sequence>MNTNNPITAIIDWFKKAKPQPSIKNIFTQLGCHFEEISEMLDTIPECEVMASEMNDAAIDLKTLDIDVYGEQMENTISAIDKVELLDSLCDQIVTALGVGYDLGFDMEGALWEVIKSNYSKFDDDGNPIFDENMKISKSNNYFKPNLEKYI</sequence>
<evidence type="ECO:0000313" key="1">
    <source>
        <dbReference type="EMBL" id="AZQ93031.1"/>
    </source>
</evidence>
<dbReference type="AlphaFoldDB" id="A0A3A9M7E6"/>
<reference evidence="3 4" key="1">
    <citation type="submission" date="2018-12" db="EMBL/GenBank/DDBJ databases">
        <title>Persistence of Moraxella catarrhalis in Chronic Obstructive Pulmonary Disease and Regulation of the Hag/MID Adhesin.</title>
        <authorList>
            <person name="Murphy T."/>
            <person name="Zhao X."/>
            <person name="Vyas G."/>
            <person name="Aluvathingal J."/>
            <person name="Nadendla S."/>
            <person name="Tallon L."/>
            <person name="Tettelin H."/>
        </authorList>
    </citation>
    <scope>NUCLEOTIDE SEQUENCE [LARGE SCALE GENOMIC DNA]</scope>
    <source>
        <strain evidence="2 3">173P27B1</strain>
        <strain evidence="1 4">46P58B1</strain>
    </source>
</reference>
<protein>
    <submittedName>
        <fullName evidence="1">Phosphoribosyl-ATP pyrophosphohydrolase family protein</fullName>
    </submittedName>
</protein>
<dbReference type="Proteomes" id="UP000280228">
    <property type="component" value="Chromosome"/>
</dbReference>
<dbReference type="CDD" id="cd11530">
    <property type="entry name" value="NTP-PPase_DR2231_like"/>
    <property type="match status" value="1"/>
</dbReference>
<accession>A0A3A9M7E6</accession>
<keyword evidence="1" id="KW-0378">Hydrolase</keyword>
<organism evidence="1 4">
    <name type="scientific">Moraxella catarrhalis</name>
    <name type="common">Branhamella catarrhalis</name>
    <dbReference type="NCBI Taxonomy" id="480"/>
    <lineage>
        <taxon>Bacteria</taxon>
        <taxon>Pseudomonadati</taxon>
        <taxon>Pseudomonadota</taxon>
        <taxon>Gammaproteobacteria</taxon>
        <taxon>Moraxellales</taxon>
        <taxon>Moraxellaceae</taxon>
        <taxon>Moraxella</taxon>
    </lineage>
</organism>
<keyword evidence="3" id="KW-1185">Reference proteome</keyword>
<evidence type="ECO:0000313" key="3">
    <source>
        <dbReference type="Proteomes" id="UP000268436"/>
    </source>
</evidence>
<dbReference type="InterPro" id="IPR033653">
    <property type="entry name" value="NTP-PPase_DR2231-like"/>
</dbReference>
<dbReference type="GO" id="GO:0016787">
    <property type="term" value="F:hydrolase activity"/>
    <property type="evidence" value="ECO:0007669"/>
    <property type="project" value="UniProtKB-KW"/>
</dbReference>
<gene>
    <name evidence="1" type="ORF">EJK53_0874</name>
    <name evidence="2" type="ORF">EJK54_1054</name>
</gene>
<dbReference type="InterPro" id="IPR023292">
    <property type="entry name" value="NTP_PyroPHydrolase-like_dom_sf"/>
</dbReference>
<dbReference type="Proteomes" id="UP000268436">
    <property type="component" value="Unassembled WGS sequence"/>
</dbReference>
<dbReference type="EMBL" id="RYER01000003">
    <property type="protein sequence ID" value="RUO17539.1"/>
    <property type="molecule type" value="Genomic_DNA"/>
</dbReference>
<evidence type="ECO:0000313" key="2">
    <source>
        <dbReference type="EMBL" id="RUO17539.1"/>
    </source>
</evidence>
<dbReference type="Gene3D" id="1.10.3420.10">
    <property type="entry name" value="putative ntp pyrophosphohydrolase like domain"/>
    <property type="match status" value="1"/>
</dbReference>
<name>A0A3A9M7E6_MORCA</name>
<dbReference type="EMBL" id="CP034662">
    <property type="protein sequence ID" value="AZQ93031.1"/>
    <property type="molecule type" value="Genomic_DNA"/>
</dbReference>
<evidence type="ECO:0000313" key="4">
    <source>
        <dbReference type="Proteomes" id="UP000280228"/>
    </source>
</evidence>
<dbReference type="RefSeq" id="WP_003667845.1">
    <property type="nucleotide sequence ID" value="NZ_CP034662.1"/>
</dbReference>